<sequence>MDAEMRPGETVYTSFNAGEQPRLAVRAAGRGLAVERDGTVLATLLCEDESRRLAFRPGAAEPVTLVHAALAGLEAFFALHPDRATVGLASMDWAPVADTLLGRGAALAGPGGMLTARASLLWQLPELWLPSPTAPYPQHLVMTGERRHPLRPMKPTGMVYARFIPWLGGVLSLRAATVEADAARLNRWMNDPRVAAVWAEEGDLDKHRAYLGGLIADPHMLPLIVSFNGEPFGYFEVYWAKENRLGPFYDAQDYDRGWHVLIGEDGFRGRPWVTAWLPSLMHYIFLDDCRTERIVGEPRADHQQQIRNLDKAGFAKIKEFDFPHKRALLVMLLRERFFGDRLWQPAVAPAAARQGVRSPSPPRHDRHTTSGR</sequence>
<dbReference type="KEGG" id="cdq:BOQ54_19195"/>
<protein>
    <submittedName>
        <fullName evidence="4">Acetyltransferase</fullName>
    </submittedName>
</protein>
<evidence type="ECO:0000256" key="1">
    <source>
        <dbReference type="ARBA" id="ARBA00004924"/>
    </source>
</evidence>
<reference evidence="4 5" key="1">
    <citation type="submission" date="2016-11" db="EMBL/GenBank/DDBJ databases">
        <title>Complete genome sequence of the aerobically denitrifying bacterium Chelatococcus daeguensis TAD1.</title>
        <authorList>
            <person name="Yang Y."/>
            <person name="Huang S."/>
            <person name="Lin E."/>
        </authorList>
    </citation>
    <scope>NUCLEOTIDE SEQUENCE [LARGE SCALE GENOMIC DNA]</scope>
    <source>
        <strain evidence="4 5">TAD1</strain>
        <plasmid evidence="5">ptad1</plasmid>
    </source>
</reference>
<accession>A0AAC9JST6</accession>
<dbReference type="Proteomes" id="UP000182703">
    <property type="component" value="Plasmid pTAD1"/>
</dbReference>
<dbReference type="SMART" id="SM01006">
    <property type="entry name" value="AlcB"/>
    <property type="match status" value="1"/>
</dbReference>
<evidence type="ECO:0000313" key="5">
    <source>
        <dbReference type="Proteomes" id="UP000182703"/>
    </source>
</evidence>
<dbReference type="InterPro" id="IPR016181">
    <property type="entry name" value="Acyl_CoA_acyltransferase"/>
</dbReference>
<evidence type="ECO:0000256" key="2">
    <source>
        <dbReference type="SAM" id="MobiDB-lite"/>
    </source>
</evidence>
<name>A0AAC9JST6_9HYPH</name>
<dbReference type="PANTHER" id="PTHR31438">
    <property type="entry name" value="LYSINE N-ACYLTRANSFERASE C17G9.06C-RELATED"/>
    <property type="match status" value="1"/>
</dbReference>
<proteinExistence type="predicted"/>
<dbReference type="InterPro" id="IPR019432">
    <property type="entry name" value="Acyltransferase_MbtK/IucB-like"/>
</dbReference>
<dbReference type="RefSeq" id="WP_071924772.1">
    <property type="nucleotide sequence ID" value="NZ_CP018096.1"/>
</dbReference>
<evidence type="ECO:0000259" key="3">
    <source>
        <dbReference type="SMART" id="SM01006"/>
    </source>
</evidence>
<dbReference type="Gene3D" id="3.40.630.30">
    <property type="match status" value="1"/>
</dbReference>
<dbReference type="GO" id="GO:0016410">
    <property type="term" value="F:N-acyltransferase activity"/>
    <property type="evidence" value="ECO:0007669"/>
    <property type="project" value="TreeGrafter"/>
</dbReference>
<gene>
    <name evidence="4" type="ORF">BOQ54_19195</name>
</gene>
<comment type="pathway">
    <text evidence="1">Siderophore biosynthesis.</text>
</comment>
<keyword evidence="5" id="KW-1185">Reference proteome</keyword>
<dbReference type="PANTHER" id="PTHR31438:SF1">
    <property type="entry name" value="LYSINE N-ACYLTRANSFERASE C17G9.06C-RELATED"/>
    <property type="match status" value="1"/>
</dbReference>
<dbReference type="AlphaFoldDB" id="A0AAC9JST6"/>
<keyword evidence="4" id="KW-0614">Plasmid</keyword>
<dbReference type="GO" id="GO:0019290">
    <property type="term" value="P:siderophore biosynthetic process"/>
    <property type="evidence" value="ECO:0007669"/>
    <property type="project" value="InterPro"/>
</dbReference>
<dbReference type="SUPFAM" id="SSF55729">
    <property type="entry name" value="Acyl-CoA N-acyltransferases (Nat)"/>
    <property type="match status" value="1"/>
</dbReference>
<organism evidence="4 5">
    <name type="scientific">Chelatococcus daeguensis</name>
    <dbReference type="NCBI Taxonomy" id="444444"/>
    <lineage>
        <taxon>Bacteria</taxon>
        <taxon>Pseudomonadati</taxon>
        <taxon>Pseudomonadota</taxon>
        <taxon>Alphaproteobacteria</taxon>
        <taxon>Hyphomicrobiales</taxon>
        <taxon>Chelatococcaceae</taxon>
        <taxon>Chelatococcus</taxon>
    </lineage>
</organism>
<feature type="domain" description="Acyltransferase MbtK/IucB-like conserved" evidence="3">
    <location>
        <begin position="174"/>
        <end position="221"/>
    </location>
</feature>
<dbReference type="EMBL" id="CP018096">
    <property type="protein sequence ID" value="APF39603.1"/>
    <property type="molecule type" value="Genomic_DNA"/>
</dbReference>
<feature type="region of interest" description="Disordered" evidence="2">
    <location>
        <begin position="349"/>
        <end position="372"/>
    </location>
</feature>
<dbReference type="Pfam" id="PF13523">
    <property type="entry name" value="Acetyltransf_8"/>
    <property type="match status" value="1"/>
</dbReference>
<geneLocation type="plasmid" evidence="5">
    <name>ptad1</name>
</geneLocation>
<evidence type="ECO:0000313" key="4">
    <source>
        <dbReference type="EMBL" id="APF39603.1"/>
    </source>
</evidence>